<feature type="region of interest" description="Disordered" evidence="1">
    <location>
        <begin position="1"/>
        <end position="27"/>
    </location>
</feature>
<dbReference type="Proteomes" id="UP000182658">
    <property type="component" value="Unassembled WGS sequence"/>
</dbReference>
<evidence type="ECO:0000313" key="2">
    <source>
        <dbReference type="EMBL" id="OIW23363.1"/>
    </source>
</evidence>
<protein>
    <submittedName>
        <fullName evidence="2">Uncharacterized protein</fullName>
    </submittedName>
</protein>
<proteinExistence type="predicted"/>
<gene>
    <name evidence="2" type="ORF">CONLIGDRAFT_686807</name>
</gene>
<accession>A0A1J7I7M7</accession>
<organism evidence="2 3">
    <name type="scientific">Coniochaeta ligniaria NRRL 30616</name>
    <dbReference type="NCBI Taxonomy" id="1408157"/>
    <lineage>
        <taxon>Eukaryota</taxon>
        <taxon>Fungi</taxon>
        <taxon>Dikarya</taxon>
        <taxon>Ascomycota</taxon>
        <taxon>Pezizomycotina</taxon>
        <taxon>Sordariomycetes</taxon>
        <taxon>Sordariomycetidae</taxon>
        <taxon>Coniochaetales</taxon>
        <taxon>Coniochaetaceae</taxon>
        <taxon>Coniochaeta</taxon>
    </lineage>
</organism>
<name>A0A1J7I7M7_9PEZI</name>
<feature type="region of interest" description="Disordered" evidence="1">
    <location>
        <begin position="34"/>
        <end position="53"/>
    </location>
</feature>
<sequence length="69" mass="7977">MVDLASRHPNWHVSEPGTGIPPPEKKVNVRHHIPRKDRQSRLDEMKASRRRSKLSIAKVVTKDTKRETS</sequence>
<evidence type="ECO:0000256" key="1">
    <source>
        <dbReference type="SAM" id="MobiDB-lite"/>
    </source>
</evidence>
<keyword evidence="3" id="KW-1185">Reference proteome</keyword>
<feature type="compositionally biased region" description="Basic and acidic residues" evidence="1">
    <location>
        <begin position="36"/>
        <end position="47"/>
    </location>
</feature>
<evidence type="ECO:0000313" key="3">
    <source>
        <dbReference type="Proteomes" id="UP000182658"/>
    </source>
</evidence>
<dbReference type="InParanoid" id="A0A1J7I7M7"/>
<reference evidence="2 3" key="1">
    <citation type="submission" date="2016-10" db="EMBL/GenBank/DDBJ databases">
        <title>Draft genome sequence of Coniochaeta ligniaria NRRL30616, a lignocellulolytic fungus for bioabatement of inhibitors in plant biomass hydrolysates.</title>
        <authorList>
            <consortium name="DOE Joint Genome Institute"/>
            <person name="Jimenez D.J."/>
            <person name="Hector R.E."/>
            <person name="Riley R."/>
            <person name="Sun H."/>
            <person name="Grigoriev I.V."/>
            <person name="Van Elsas J.D."/>
            <person name="Nichols N.N."/>
        </authorList>
    </citation>
    <scope>NUCLEOTIDE SEQUENCE [LARGE SCALE GENOMIC DNA]</scope>
    <source>
        <strain evidence="2 3">NRRL 30616</strain>
    </source>
</reference>
<dbReference type="EMBL" id="KV875107">
    <property type="protein sequence ID" value="OIW23363.1"/>
    <property type="molecule type" value="Genomic_DNA"/>
</dbReference>
<dbReference type="AlphaFoldDB" id="A0A1J7I7M7"/>